<name>A0ABQ3N4T8_9BACI</name>
<accession>A0ABQ3N4T8</accession>
<keyword evidence="1" id="KW-0472">Membrane</keyword>
<evidence type="ECO:0000256" key="1">
    <source>
        <dbReference type="SAM" id="Phobius"/>
    </source>
</evidence>
<protein>
    <submittedName>
        <fullName evidence="2">Uncharacterized protein</fullName>
    </submittedName>
</protein>
<keyword evidence="1" id="KW-1133">Transmembrane helix</keyword>
<dbReference type="EMBL" id="BNDS01000008">
    <property type="protein sequence ID" value="GHH98632.1"/>
    <property type="molecule type" value="Genomic_DNA"/>
</dbReference>
<comment type="caution">
    <text evidence="2">The sequence shown here is derived from an EMBL/GenBank/DDBJ whole genome shotgun (WGS) entry which is preliminary data.</text>
</comment>
<proteinExistence type="predicted"/>
<feature type="transmembrane region" description="Helical" evidence="1">
    <location>
        <begin position="30"/>
        <end position="50"/>
    </location>
</feature>
<evidence type="ECO:0000313" key="2">
    <source>
        <dbReference type="EMBL" id="GHH98632.1"/>
    </source>
</evidence>
<keyword evidence="1" id="KW-0812">Transmembrane</keyword>
<keyword evidence="3" id="KW-1185">Reference proteome</keyword>
<gene>
    <name evidence="2" type="ORF">AM1BK_21750</name>
</gene>
<sequence length="76" mass="8337">MEEKNRLPTFQKAKNPVSAIVKKLSRNGRILSVFVYCSAWLDGVFCYLIGLKEDAPVFKVFSKINGEGGGGVPTSE</sequence>
<evidence type="ECO:0000313" key="3">
    <source>
        <dbReference type="Proteomes" id="UP000637074"/>
    </source>
</evidence>
<reference evidence="2 3" key="1">
    <citation type="journal article" date="2022" name="Int. J. Syst. Evol. Microbiol.">
        <title>Neobacillus kokaensis sp. nov., isolated from soil.</title>
        <authorList>
            <person name="Yuki K."/>
            <person name="Matsubara H."/>
            <person name="Yamaguchi S."/>
        </authorList>
    </citation>
    <scope>NUCLEOTIDE SEQUENCE [LARGE SCALE GENOMIC DNA]</scope>
    <source>
        <strain evidence="2 3">LOB 377</strain>
    </source>
</reference>
<dbReference type="Proteomes" id="UP000637074">
    <property type="component" value="Unassembled WGS sequence"/>
</dbReference>
<organism evidence="2 3">
    <name type="scientific">Neobacillus kokaensis</name>
    <dbReference type="NCBI Taxonomy" id="2759023"/>
    <lineage>
        <taxon>Bacteria</taxon>
        <taxon>Bacillati</taxon>
        <taxon>Bacillota</taxon>
        <taxon>Bacilli</taxon>
        <taxon>Bacillales</taxon>
        <taxon>Bacillaceae</taxon>
        <taxon>Neobacillus</taxon>
    </lineage>
</organism>